<name>A0A452DUU1_CAPHI</name>
<proteinExistence type="predicted"/>
<accession>A0A452DUU1</accession>
<dbReference type="Pfam" id="PF00083">
    <property type="entry name" value="Sugar_tr"/>
    <property type="match status" value="1"/>
</dbReference>
<feature type="transmembrane region" description="Helical" evidence="5">
    <location>
        <begin position="440"/>
        <end position="463"/>
    </location>
</feature>
<feature type="transmembrane region" description="Helical" evidence="5">
    <location>
        <begin position="402"/>
        <end position="428"/>
    </location>
</feature>
<dbReference type="Gene3D" id="1.20.1250.20">
    <property type="entry name" value="MFS general substrate transporter like domains"/>
    <property type="match status" value="2"/>
</dbReference>
<feature type="transmembrane region" description="Helical" evidence="5">
    <location>
        <begin position="319"/>
        <end position="347"/>
    </location>
</feature>
<dbReference type="InterPro" id="IPR005828">
    <property type="entry name" value="MFS_sugar_transport-like"/>
</dbReference>
<evidence type="ECO:0000313" key="6">
    <source>
        <dbReference type="Ensembl" id="ENSCHIP00000003534.1"/>
    </source>
</evidence>
<dbReference type="STRING" id="9925.ENSCHIP00000003534"/>
<evidence type="ECO:0000256" key="2">
    <source>
        <dbReference type="ARBA" id="ARBA00022692"/>
    </source>
</evidence>
<keyword evidence="4 5" id="KW-0472">Membrane</keyword>
<feature type="transmembrane region" description="Helical" evidence="5">
    <location>
        <begin position="246"/>
        <end position="262"/>
    </location>
</feature>
<dbReference type="Ensembl" id="ENSCHIT00000010531.1">
    <property type="protein sequence ID" value="ENSCHIP00000003534.1"/>
    <property type="gene ID" value="ENSCHIG00000007682.1"/>
</dbReference>
<keyword evidence="3 5" id="KW-1133">Transmembrane helix</keyword>
<dbReference type="InterPro" id="IPR036259">
    <property type="entry name" value="MFS_trans_sf"/>
</dbReference>
<evidence type="ECO:0000256" key="5">
    <source>
        <dbReference type="SAM" id="Phobius"/>
    </source>
</evidence>
<dbReference type="PANTHER" id="PTHR24064">
    <property type="entry name" value="SOLUTE CARRIER FAMILY 22 MEMBER"/>
    <property type="match status" value="1"/>
</dbReference>
<dbReference type="GO" id="GO:0009410">
    <property type="term" value="P:response to xenobiotic stimulus"/>
    <property type="evidence" value="ECO:0007669"/>
    <property type="project" value="Ensembl"/>
</dbReference>
<dbReference type="GO" id="GO:0030165">
    <property type="term" value="F:PDZ domain binding"/>
    <property type="evidence" value="ECO:0007669"/>
    <property type="project" value="Ensembl"/>
</dbReference>
<dbReference type="Proteomes" id="UP000291000">
    <property type="component" value="Chromosome 29"/>
</dbReference>
<dbReference type="GO" id="GO:0046415">
    <property type="term" value="P:urate metabolic process"/>
    <property type="evidence" value="ECO:0007669"/>
    <property type="project" value="Ensembl"/>
</dbReference>
<gene>
    <name evidence="6" type="primary">SLC22A12</name>
</gene>
<evidence type="ECO:0000313" key="7">
    <source>
        <dbReference type="Proteomes" id="UP000291000"/>
    </source>
</evidence>
<keyword evidence="7" id="KW-1185">Reference proteome</keyword>
<evidence type="ECO:0000256" key="3">
    <source>
        <dbReference type="ARBA" id="ARBA00022989"/>
    </source>
</evidence>
<reference evidence="6 7" key="1">
    <citation type="submission" date="2016-04" db="EMBL/GenBank/DDBJ databases">
        <title>Polished mammalian reference genomes with single-molecule sequencing and chromosome conformation capture applied to the Capra hircus genome.</title>
        <authorList>
            <person name="Bickhart D.M."/>
            <person name="Koren S."/>
            <person name="Rosen B."/>
            <person name="Hastie A."/>
            <person name="Liachko I."/>
            <person name="Sullivan S.T."/>
            <person name="Burton J."/>
            <person name="Sayre B.L."/>
            <person name="Huson H.J."/>
            <person name="Lee J."/>
            <person name="Lam E."/>
            <person name="Kelley C.M."/>
            <person name="Hutchison J.L."/>
            <person name="Zhou Y."/>
            <person name="Sun J."/>
            <person name="Crisa A."/>
            <person name="Schwartz J.C."/>
            <person name="Hammond J.A."/>
            <person name="Schroeder S.G."/>
            <person name="Liu G.E."/>
            <person name="Dunham M."/>
            <person name="Shendure J."/>
            <person name="Sonstegard T.S."/>
            <person name="Phillippy A.M."/>
            <person name="Van Tassell C.P."/>
            <person name="Smith T.P."/>
        </authorList>
    </citation>
    <scope>NUCLEOTIDE SEQUENCE [LARGE SCALE GENOMIC DNA]</scope>
</reference>
<dbReference type="AlphaFoldDB" id="A0A452DUU1"/>
<dbReference type="EMBL" id="LWLT01000026">
    <property type="status" value="NOT_ANNOTATED_CDS"/>
    <property type="molecule type" value="Genomic_DNA"/>
</dbReference>
<reference evidence="6" key="2">
    <citation type="submission" date="2025-08" db="UniProtKB">
        <authorList>
            <consortium name="Ensembl"/>
        </authorList>
    </citation>
    <scope>IDENTIFICATION</scope>
</reference>
<evidence type="ECO:0000256" key="1">
    <source>
        <dbReference type="ARBA" id="ARBA00004127"/>
    </source>
</evidence>
<organism evidence="6 7">
    <name type="scientific">Capra hircus</name>
    <name type="common">Goat</name>
    <dbReference type="NCBI Taxonomy" id="9925"/>
    <lineage>
        <taxon>Eukaryota</taxon>
        <taxon>Metazoa</taxon>
        <taxon>Chordata</taxon>
        <taxon>Craniata</taxon>
        <taxon>Vertebrata</taxon>
        <taxon>Euteleostomi</taxon>
        <taxon>Mammalia</taxon>
        <taxon>Eutheria</taxon>
        <taxon>Laurasiatheria</taxon>
        <taxon>Artiodactyla</taxon>
        <taxon>Ruminantia</taxon>
        <taxon>Pecora</taxon>
        <taxon>Bovidae</taxon>
        <taxon>Caprinae</taxon>
        <taxon>Capra</taxon>
    </lineage>
</organism>
<protein>
    <submittedName>
        <fullName evidence="6">Solute carrier family 22 member 12</fullName>
    </submittedName>
</protein>
<evidence type="ECO:0000256" key="4">
    <source>
        <dbReference type="ARBA" id="ARBA00023136"/>
    </source>
</evidence>
<dbReference type="OMA" id="LTWNYLQ"/>
<feature type="transmembrane region" description="Helical" evidence="5">
    <location>
        <begin position="205"/>
        <end position="225"/>
    </location>
</feature>
<dbReference type="GO" id="GO:0015143">
    <property type="term" value="F:urate transmembrane transporter activity"/>
    <property type="evidence" value="ECO:0007669"/>
    <property type="project" value="Ensembl"/>
</dbReference>
<feature type="transmembrane region" description="Helical" evidence="5">
    <location>
        <begin position="469"/>
        <end position="490"/>
    </location>
</feature>
<keyword evidence="2 5" id="KW-0812">Transmembrane</keyword>
<sequence length="527" mass="57065">MAFSELLDRVDSWRRFQVLQMGALVVPITRLGPQNVLENFSAAMPSHRCWVPLLDNSTAQASVPGAPDPQALLAISIPLGPSRGPLQCRCFRHPQWQLLDPNATATNRSEANTELCVDGWVCDHSTFTSPIVTEWDLVCDVQALKPMVLSIYLAGNLVGAAVCGQVSDRFGHRRVLTWNHLQVAVAGTVAAFAPTFFMYCLFHFLLAFAVAGTMLNTIILHRLVWAPRPTHLVSTWQSGHQHKPPAVSIPYFLCFVFSWWLAESARWLLIMGRPERGLWELQKVATVNRKRAVGDALTIKVLRSAMKEELSVSQTPGSLVALLCTPGLGLQTCVFTLFALGFTFYGLILDLQALGSNIFLLQAFTVVTDIPAKVGTLLLSWGEPGTAANSLPNPSLSTEMEALCSALTVLGLRGVGAAFTCFPIYTAYMTPHRCIYAGRMTAGGLCQMAAQAAAILGPLVRLLCVCGASLSLLACGVVPVLSGLAALLVLPKPQSLPLPDTIQDLQRQSVDEATRFQGRAVLKSTGF</sequence>
<feature type="transmembrane region" description="Helical" evidence="5">
    <location>
        <begin position="178"/>
        <end position="199"/>
    </location>
</feature>
<dbReference type="GO" id="GO:0016324">
    <property type="term" value="C:apical plasma membrane"/>
    <property type="evidence" value="ECO:0007669"/>
    <property type="project" value="Ensembl"/>
</dbReference>
<comment type="subcellular location">
    <subcellularLocation>
        <location evidence="1">Endomembrane system</location>
        <topology evidence="1">Multi-pass membrane protein</topology>
    </subcellularLocation>
</comment>
<dbReference type="GO" id="GO:0012505">
    <property type="term" value="C:endomembrane system"/>
    <property type="evidence" value="ECO:0007669"/>
    <property type="project" value="UniProtKB-SubCell"/>
</dbReference>
<dbReference type="GeneTree" id="ENSGT00940000162485"/>
<reference evidence="6" key="3">
    <citation type="submission" date="2025-09" db="UniProtKB">
        <authorList>
            <consortium name="Ensembl"/>
        </authorList>
    </citation>
    <scope>IDENTIFICATION</scope>
</reference>
<dbReference type="SUPFAM" id="SSF103473">
    <property type="entry name" value="MFS general substrate transporter"/>
    <property type="match status" value="1"/>
</dbReference>